<name>A0AAV2EB16_9ROSI</name>
<feature type="compositionally biased region" description="Basic and acidic residues" evidence="1">
    <location>
        <begin position="28"/>
        <end position="46"/>
    </location>
</feature>
<sequence>MATVDEGVTVDDYWDWEQEDEGAGGDARQGDDDGWRRGAGEGKGLELGRESASGLFWGKPGMFVGRDEIVHGIDCELGMAEEELKLES</sequence>
<evidence type="ECO:0000313" key="3">
    <source>
        <dbReference type="Proteomes" id="UP001497516"/>
    </source>
</evidence>
<organism evidence="2 3">
    <name type="scientific">Linum trigynum</name>
    <dbReference type="NCBI Taxonomy" id="586398"/>
    <lineage>
        <taxon>Eukaryota</taxon>
        <taxon>Viridiplantae</taxon>
        <taxon>Streptophyta</taxon>
        <taxon>Embryophyta</taxon>
        <taxon>Tracheophyta</taxon>
        <taxon>Spermatophyta</taxon>
        <taxon>Magnoliopsida</taxon>
        <taxon>eudicotyledons</taxon>
        <taxon>Gunneridae</taxon>
        <taxon>Pentapetalae</taxon>
        <taxon>rosids</taxon>
        <taxon>fabids</taxon>
        <taxon>Malpighiales</taxon>
        <taxon>Linaceae</taxon>
        <taxon>Linum</taxon>
    </lineage>
</organism>
<feature type="compositionally biased region" description="Acidic residues" evidence="1">
    <location>
        <begin position="8"/>
        <end position="23"/>
    </location>
</feature>
<feature type="region of interest" description="Disordered" evidence="1">
    <location>
        <begin position="1"/>
        <end position="46"/>
    </location>
</feature>
<dbReference type="EMBL" id="OZ034817">
    <property type="protein sequence ID" value="CAL1382903.1"/>
    <property type="molecule type" value="Genomic_DNA"/>
</dbReference>
<dbReference type="Proteomes" id="UP001497516">
    <property type="component" value="Chromosome 4"/>
</dbReference>
<protein>
    <submittedName>
        <fullName evidence="2">Uncharacterized protein</fullName>
    </submittedName>
</protein>
<accession>A0AAV2EB16</accession>
<evidence type="ECO:0000256" key="1">
    <source>
        <dbReference type="SAM" id="MobiDB-lite"/>
    </source>
</evidence>
<proteinExistence type="predicted"/>
<keyword evidence="3" id="KW-1185">Reference proteome</keyword>
<evidence type="ECO:0000313" key="2">
    <source>
        <dbReference type="EMBL" id="CAL1382903.1"/>
    </source>
</evidence>
<dbReference type="AlphaFoldDB" id="A0AAV2EB16"/>
<reference evidence="2 3" key="1">
    <citation type="submission" date="2024-04" db="EMBL/GenBank/DDBJ databases">
        <authorList>
            <person name="Fracassetti M."/>
        </authorList>
    </citation>
    <scope>NUCLEOTIDE SEQUENCE [LARGE SCALE GENOMIC DNA]</scope>
</reference>
<gene>
    <name evidence="2" type="ORF">LTRI10_LOCUS24204</name>
</gene>